<evidence type="ECO:0000256" key="1">
    <source>
        <dbReference type="SAM" id="SignalP"/>
    </source>
</evidence>
<accession>A0ABS2CBG0</accession>
<dbReference type="NCBIfam" id="NF038126">
    <property type="entry name" value="PEP_CTERM_FxDxF"/>
    <property type="match status" value="1"/>
</dbReference>
<dbReference type="NCBIfam" id="TIGR02595">
    <property type="entry name" value="PEP_CTERM"/>
    <property type="match status" value="1"/>
</dbReference>
<dbReference type="EMBL" id="WOFE01000002">
    <property type="protein sequence ID" value="MBM5571484.1"/>
    <property type="molecule type" value="Genomic_DNA"/>
</dbReference>
<dbReference type="Pfam" id="PF07589">
    <property type="entry name" value="PEP-CTERM"/>
    <property type="match status" value="1"/>
</dbReference>
<comment type="caution">
    <text evidence="3">The sequence shown here is derived from an EMBL/GenBank/DDBJ whole genome shotgun (WGS) entry which is preliminary data.</text>
</comment>
<dbReference type="InterPro" id="IPR013424">
    <property type="entry name" value="Ice-binding_C"/>
</dbReference>
<name>A0ABS2CBG0_9NEIS</name>
<evidence type="ECO:0000313" key="3">
    <source>
        <dbReference type="EMBL" id="MBM5571484.1"/>
    </source>
</evidence>
<keyword evidence="4" id="KW-1185">Reference proteome</keyword>
<dbReference type="Proteomes" id="UP001195660">
    <property type="component" value="Unassembled WGS sequence"/>
</dbReference>
<sequence length="166" mass="17328">MNMIKSLFASALLAVSFSASAAVYDFGSHDSIESKTVSVNGSFTDYFTFNIAKPVNVTSISTQLSIPLAFNIDSSARVSLFSGTWNGANTLIGNAFSFDQAAAFTSLSAGSYFYKVTGNTTGAFGGIYALSSAANVAPVPEPETYALMGMGLVGLLAARRRKAKQA</sequence>
<dbReference type="RefSeq" id="WP_203570797.1">
    <property type="nucleotide sequence ID" value="NZ_WOFE01000002.1"/>
</dbReference>
<reference evidence="3 4" key="1">
    <citation type="submission" date="2019-11" db="EMBL/GenBank/DDBJ databases">
        <title>Novel Deefgea species.</title>
        <authorList>
            <person name="Han J.-H."/>
        </authorList>
    </citation>
    <scope>NUCLEOTIDE SEQUENCE [LARGE SCALE GENOMIC DNA]</scope>
    <source>
        <strain evidence="3 4">LMG 24817</strain>
    </source>
</reference>
<gene>
    <name evidence="3" type="ORF">GM173_07805</name>
</gene>
<feature type="domain" description="Ice-binding protein C-terminal" evidence="2">
    <location>
        <begin position="138"/>
        <end position="161"/>
    </location>
</feature>
<evidence type="ECO:0000259" key="2">
    <source>
        <dbReference type="Pfam" id="PF07589"/>
    </source>
</evidence>
<organism evidence="3 4">
    <name type="scientific">Deefgea chitinilytica</name>
    <dbReference type="NCBI Taxonomy" id="570276"/>
    <lineage>
        <taxon>Bacteria</taxon>
        <taxon>Pseudomonadati</taxon>
        <taxon>Pseudomonadota</taxon>
        <taxon>Betaproteobacteria</taxon>
        <taxon>Neisseriales</taxon>
        <taxon>Chitinibacteraceae</taxon>
        <taxon>Deefgea</taxon>
    </lineage>
</organism>
<proteinExistence type="predicted"/>
<evidence type="ECO:0000313" key="4">
    <source>
        <dbReference type="Proteomes" id="UP001195660"/>
    </source>
</evidence>
<feature type="chain" id="PRO_5045834694" evidence="1">
    <location>
        <begin position="22"/>
        <end position="166"/>
    </location>
</feature>
<feature type="signal peptide" evidence="1">
    <location>
        <begin position="1"/>
        <end position="21"/>
    </location>
</feature>
<keyword evidence="1" id="KW-0732">Signal</keyword>
<protein>
    <submittedName>
        <fullName evidence="3">PEP-CTERM sorting domain-containing protein</fullName>
    </submittedName>
</protein>